<evidence type="ECO:0000259" key="8">
    <source>
        <dbReference type="PROSITE" id="PS50110"/>
    </source>
</evidence>
<dbReference type="SUPFAM" id="SSF52172">
    <property type="entry name" value="CheY-like"/>
    <property type="match status" value="1"/>
</dbReference>
<dbReference type="GO" id="GO:0006355">
    <property type="term" value="P:regulation of DNA-templated transcription"/>
    <property type="evidence" value="ECO:0007669"/>
    <property type="project" value="InterPro"/>
</dbReference>
<evidence type="ECO:0000313" key="9">
    <source>
        <dbReference type="EMBL" id="TYR97737.1"/>
    </source>
</evidence>
<accession>A0A5D4M8H5</accession>
<dbReference type="InterPro" id="IPR058245">
    <property type="entry name" value="NreC/VraR/RcsB-like_REC"/>
</dbReference>
<evidence type="ECO:0000256" key="2">
    <source>
        <dbReference type="ARBA" id="ARBA00022553"/>
    </source>
</evidence>
<dbReference type="InterPro" id="IPR011006">
    <property type="entry name" value="CheY-like_superfamily"/>
</dbReference>
<evidence type="ECO:0000256" key="1">
    <source>
        <dbReference type="ARBA" id="ARBA00004496"/>
    </source>
</evidence>
<name>A0A5D4M8H5_9BACI</name>
<proteinExistence type="predicted"/>
<dbReference type="InterPro" id="IPR001789">
    <property type="entry name" value="Sig_transdc_resp-reg_receiver"/>
</dbReference>
<comment type="subcellular location">
    <subcellularLocation>
        <location evidence="1">Cytoplasm</location>
    </subcellularLocation>
</comment>
<dbReference type="SMART" id="SM00421">
    <property type="entry name" value="HTH_LUXR"/>
    <property type="match status" value="1"/>
</dbReference>
<dbReference type="Pfam" id="PF00196">
    <property type="entry name" value="GerE"/>
    <property type="match status" value="1"/>
</dbReference>
<dbReference type="Pfam" id="PF00072">
    <property type="entry name" value="Response_reg"/>
    <property type="match status" value="1"/>
</dbReference>
<dbReference type="PANTHER" id="PTHR43214">
    <property type="entry name" value="TWO-COMPONENT RESPONSE REGULATOR"/>
    <property type="match status" value="1"/>
</dbReference>
<evidence type="ECO:0000259" key="7">
    <source>
        <dbReference type="PROSITE" id="PS50043"/>
    </source>
</evidence>
<evidence type="ECO:0000256" key="3">
    <source>
        <dbReference type="ARBA" id="ARBA00023015"/>
    </source>
</evidence>
<dbReference type="Gene3D" id="3.40.50.2300">
    <property type="match status" value="1"/>
</dbReference>
<keyword evidence="5" id="KW-0804">Transcription</keyword>
<dbReference type="GO" id="GO:0005737">
    <property type="term" value="C:cytoplasm"/>
    <property type="evidence" value="ECO:0007669"/>
    <property type="project" value="UniProtKB-SubCell"/>
</dbReference>
<dbReference type="PROSITE" id="PS50110">
    <property type="entry name" value="RESPONSE_REGULATORY"/>
    <property type="match status" value="1"/>
</dbReference>
<feature type="domain" description="HTH luxR-type" evidence="7">
    <location>
        <begin position="140"/>
        <end position="205"/>
    </location>
</feature>
<evidence type="ECO:0000313" key="10">
    <source>
        <dbReference type="Proteomes" id="UP000325182"/>
    </source>
</evidence>
<dbReference type="AlphaFoldDB" id="A0A5D4M8H5"/>
<evidence type="ECO:0000256" key="5">
    <source>
        <dbReference type="ARBA" id="ARBA00023163"/>
    </source>
</evidence>
<dbReference type="InterPro" id="IPR016032">
    <property type="entry name" value="Sig_transdc_resp-reg_C-effctor"/>
</dbReference>
<dbReference type="InterPro" id="IPR039420">
    <property type="entry name" value="WalR-like"/>
</dbReference>
<keyword evidence="3" id="KW-0805">Transcription regulation</keyword>
<dbReference type="RefSeq" id="WP_148954777.1">
    <property type="nucleotide sequence ID" value="NZ_VTEG01000017.1"/>
</dbReference>
<dbReference type="SMART" id="SM00448">
    <property type="entry name" value="REC"/>
    <property type="match status" value="1"/>
</dbReference>
<dbReference type="PRINTS" id="PR00038">
    <property type="entry name" value="HTHLUXR"/>
</dbReference>
<dbReference type="GO" id="GO:0003677">
    <property type="term" value="F:DNA binding"/>
    <property type="evidence" value="ECO:0007669"/>
    <property type="project" value="UniProtKB-KW"/>
</dbReference>
<keyword evidence="4" id="KW-0238">DNA-binding</keyword>
<dbReference type="InterPro" id="IPR000792">
    <property type="entry name" value="Tscrpt_reg_LuxR_C"/>
</dbReference>
<organism evidence="9 10">
    <name type="scientific">Rossellomorea vietnamensis</name>
    <dbReference type="NCBI Taxonomy" id="218284"/>
    <lineage>
        <taxon>Bacteria</taxon>
        <taxon>Bacillati</taxon>
        <taxon>Bacillota</taxon>
        <taxon>Bacilli</taxon>
        <taxon>Bacillales</taxon>
        <taxon>Bacillaceae</taxon>
        <taxon>Rossellomorea</taxon>
    </lineage>
</organism>
<dbReference type="GO" id="GO:0000160">
    <property type="term" value="P:phosphorelay signal transduction system"/>
    <property type="evidence" value="ECO:0007669"/>
    <property type="project" value="InterPro"/>
</dbReference>
<dbReference type="SUPFAM" id="SSF46894">
    <property type="entry name" value="C-terminal effector domain of the bipartite response regulators"/>
    <property type="match status" value="1"/>
</dbReference>
<sequence>MKVLVVDDHPLVRAGLLSLISMEEHIECIGAAGNCAEALKILKNCKPDIVTVDLRLGDESGFDVIQNIYKVHTDCRFIVLTSSVKASDFRRAKEAGAYGYVLKEALPEELLHAIRLVYNGRRYYDPGMLEIMMNQQESPHQTLLQELTPKEIEVLAKLGMGLSNKEIAKVLFISENTVKKHVSQVLDKLHLTDRTQAALFANAKGLARYEFA</sequence>
<protein>
    <submittedName>
        <fullName evidence="9">Response regulator transcription factor</fullName>
    </submittedName>
</protein>
<dbReference type="Proteomes" id="UP000325182">
    <property type="component" value="Unassembled WGS sequence"/>
</dbReference>
<feature type="modified residue" description="4-aspartylphosphate" evidence="6">
    <location>
        <position position="53"/>
    </location>
</feature>
<dbReference type="EMBL" id="VTEG01000017">
    <property type="protein sequence ID" value="TYR97737.1"/>
    <property type="molecule type" value="Genomic_DNA"/>
</dbReference>
<dbReference type="PANTHER" id="PTHR43214:SF43">
    <property type="entry name" value="TWO-COMPONENT RESPONSE REGULATOR"/>
    <property type="match status" value="1"/>
</dbReference>
<dbReference type="CDD" id="cd17535">
    <property type="entry name" value="REC_NarL-like"/>
    <property type="match status" value="1"/>
</dbReference>
<gene>
    <name evidence="9" type="ORF">FZC84_17985</name>
</gene>
<evidence type="ECO:0000256" key="6">
    <source>
        <dbReference type="PROSITE-ProRule" id="PRU00169"/>
    </source>
</evidence>
<feature type="domain" description="Response regulatory" evidence="8">
    <location>
        <begin position="2"/>
        <end position="118"/>
    </location>
</feature>
<dbReference type="CDD" id="cd06170">
    <property type="entry name" value="LuxR_C_like"/>
    <property type="match status" value="1"/>
</dbReference>
<dbReference type="PROSITE" id="PS50043">
    <property type="entry name" value="HTH_LUXR_2"/>
    <property type="match status" value="1"/>
</dbReference>
<evidence type="ECO:0000256" key="4">
    <source>
        <dbReference type="ARBA" id="ARBA00023125"/>
    </source>
</evidence>
<comment type="caution">
    <text evidence="9">The sequence shown here is derived from an EMBL/GenBank/DDBJ whole genome shotgun (WGS) entry which is preliminary data.</text>
</comment>
<keyword evidence="2 6" id="KW-0597">Phosphoprotein</keyword>
<reference evidence="9 10" key="1">
    <citation type="submission" date="2019-08" db="EMBL/GenBank/DDBJ databases">
        <title>Bacillus genomes from the desert of Cuatro Cienegas, Coahuila.</title>
        <authorList>
            <person name="Olmedo-Alvarez G."/>
        </authorList>
    </citation>
    <scope>NUCLEOTIDE SEQUENCE [LARGE SCALE GENOMIC DNA]</scope>
    <source>
        <strain evidence="9 10">CH128b_4D</strain>
    </source>
</reference>